<keyword evidence="4" id="KW-0812">Transmembrane</keyword>
<evidence type="ECO:0000256" key="1">
    <source>
        <dbReference type="ARBA" id="ARBA00023157"/>
    </source>
</evidence>
<dbReference type="AlphaFoldDB" id="A0A4Q8K476"/>
<dbReference type="Pfam" id="PF00057">
    <property type="entry name" value="Ldl_recept_a"/>
    <property type="match status" value="1"/>
</dbReference>
<feature type="chain" id="PRO_5020693054" evidence="5">
    <location>
        <begin position="23"/>
        <end position="326"/>
    </location>
</feature>
<feature type="signal peptide" evidence="5">
    <location>
        <begin position="1"/>
        <end position="22"/>
    </location>
</feature>
<feature type="region of interest" description="Disordered" evidence="3">
    <location>
        <begin position="290"/>
        <end position="326"/>
    </location>
</feature>
<dbReference type="Gene3D" id="2.60.120.290">
    <property type="entry name" value="Spermadhesin, CUB domain"/>
    <property type="match status" value="1"/>
</dbReference>
<dbReference type="SUPFAM" id="SSF57424">
    <property type="entry name" value="LDL receptor-like module"/>
    <property type="match status" value="1"/>
</dbReference>
<dbReference type="PANTHER" id="PTHR24652">
    <property type="entry name" value="LOW-DENSITY LIPOPROTEIN RECEPTOR CLASS A DOMAIN-CONTAINING PROTEIN 2"/>
    <property type="match status" value="1"/>
</dbReference>
<dbReference type="PROSITE" id="PS50068">
    <property type="entry name" value="LDLRA_2"/>
    <property type="match status" value="1"/>
</dbReference>
<evidence type="ECO:0000256" key="3">
    <source>
        <dbReference type="SAM" id="MobiDB-lite"/>
    </source>
</evidence>
<protein>
    <submittedName>
        <fullName evidence="6">U38-Liphistoxin-Lth1a_1</fullName>
    </submittedName>
</protein>
<feature type="disulfide bond" evidence="2">
    <location>
        <begin position="209"/>
        <end position="227"/>
    </location>
</feature>
<dbReference type="InterPro" id="IPR042333">
    <property type="entry name" value="LRAD2/Mig-13-like"/>
</dbReference>
<dbReference type="SUPFAM" id="SSF49854">
    <property type="entry name" value="Spermadhesin, CUB domain"/>
    <property type="match status" value="1"/>
</dbReference>
<accession>A0A4Q8K476</accession>
<dbReference type="InterPro" id="IPR035914">
    <property type="entry name" value="Sperma_CUB_dom_sf"/>
</dbReference>
<dbReference type="PANTHER" id="PTHR24652:SF67">
    <property type="entry name" value="LOW-DENSITY LIPOPROTEIN RECEPTOR CLASS A DOMAIN-CONTAINING PROTEIN 2"/>
    <property type="match status" value="1"/>
</dbReference>
<dbReference type="SMART" id="SM00192">
    <property type="entry name" value="LDLa"/>
    <property type="match status" value="1"/>
</dbReference>
<dbReference type="Gene3D" id="4.10.400.10">
    <property type="entry name" value="Low-density Lipoprotein Receptor"/>
    <property type="match status" value="1"/>
</dbReference>
<dbReference type="InterPro" id="IPR002172">
    <property type="entry name" value="LDrepeatLR_classA_rpt"/>
</dbReference>
<dbReference type="EMBL" id="HAHM01000078">
    <property type="protein sequence ID" value="SNX33545.1"/>
    <property type="molecule type" value="Transcribed_RNA"/>
</dbReference>
<organism evidence="6">
    <name type="scientific">Liphistius thaleban</name>
    <dbReference type="NCBI Taxonomy" id="1905330"/>
    <lineage>
        <taxon>Eukaryota</taxon>
        <taxon>Metazoa</taxon>
        <taxon>Ecdysozoa</taxon>
        <taxon>Arthropoda</taxon>
        <taxon>Chelicerata</taxon>
        <taxon>Arachnida</taxon>
        <taxon>Araneae</taxon>
        <taxon>Mesothelae</taxon>
        <taxon>Liphistiidae</taxon>
        <taxon>Liphistius</taxon>
    </lineage>
</organism>
<feature type="compositionally biased region" description="Polar residues" evidence="3">
    <location>
        <begin position="317"/>
        <end position="326"/>
    </location>
</feature>
<reference evidence="6" key="2">
    <citation type="submission" date="2019-05" db="EMBL/GenBank/DDBJ databases">
        <title>Unravelling the molecular evolution of spider venoms.</title>
        <authorList>
            <person name="Pineda S."/>
        </authorList>
    </citation>
    <scope>NUCLEOTIDE SEQUENCE</scope>
</reference>
<evidence type="ECO:0000313" key="6">
    <source>
        <dbReference type="EMBL" id="SNX33545.1"/>
    </source>
</evidence>
<name>A0A4Q8K476_9ARAC</name>
<evidence type="ECO:0000256" key="4">
    <source>
        <dbReference type="SAM" id="Phobius"/>
    </source>
</evidence>
<evidence type="ECO:0000256" key="5">
    <source>
        <dbReference type="SAM" id="SignalP"/>
    </source>
</evidence>
<proteinExistence type="predicted"/>
<comment type="caution">
    <text evidence="2">Lacks conserved residue(s) required for the propagation of feature annotation.</text>
</comment>
<keyword evidence="4" id="KW-1133">Transmembrane helix</keyword>
<keyword evidence="1 2" id="KW-1015">Disulfide bond</keyword>
<reference evidence="6" key="1">
    <citation type="submission" date="2017-05" db="EMBL/GenBank/DDBJ databases">
        <authorList>
            <person name="QRISCLOUD D."/>
        </authorList>
    </citation>
    <scope>NUCLEOTIDE SEQUENCE</scope>
</reference>
<dbReference type="CDD" id="cd00112">
    <property type="entry name" value="LDLa"/>
    <property type="match status" value="1"/>
</dbReference>
<sequence>MVFYQALCSWLILSWISPKASGEKRSYITYDMKSLCESHHDFKINMHHTGTRSTGILAASDYLAESSEQECVALIRPPRGYGVIFNLEDIKLRQGPSLQCRDFIKIYNESSNSKSAPPICKECCRYNKAKQICHGHCGYEEDGRICEEYCGGSNNTVLVGTGRSVAILYHTRCASCTEEKQSVGFRMVFTAYRILSGTDTCDWPSDFRCDNGRCIWTGLMCDGHNNCGDSSDESTSGKAQCGGFAHTVKGAIVATAVLATILLGVVLAYLPKLSLRTFFCQKRKKTSLRLPRRKEVKPSGSRDSGENIPMENLPQIAENSVGETEA</sequence>
<keyword evidence="4" id="KW-0472">Membrane</keyword>
<dbReference type="InterPro" id="IPR036055">
    <property type="entry name" value="LDL_receptor-like_sf"/>
</dbReference>
<evidence type="ECO:0000256" key="2">
    <source>
        <dbReference type="PROSITE-ProRule" id="PRU00124"/>
    </source>
</evidence>
<feature type="transmembrane region" description="Helical" evidence="4">
    <location>
        <begin position="250"/>
        <end position="270"/>
    </location>
</feature>
<keyword evidence="5" id="KW-0732">Signal</keyword>